<dbReference type="EMBL" id="JBHRSJ010000001">
    <property type="protein sequence ID" value="MFC2970973.1"/>
    <property type="molecule type" value="Genomic_DNA"/>
</dbReference>
<dbReference type="PRINTS" id="PR00039">
    <property type="entry name" value="HTHLYSR"/>
</dbReference>
<evidence type="ECO:0000313" key="7">
    <source>
        <dbReference type="Proteomes" id="UP001595457"/>
    </source>
</evidence>
<reference evidence="7" key="1">
    <citation type="journal article" date="2019" name="Int. J. Syst. Evol. Microbiol.">
        <title>The Global Catalogue of Microorganisms (GCM) 10K type strain sequencing project: providing services to taxonomists for standard genome sequencing and annotation.</title>
        <authorList>
            <consortium name="The Broad Institute Genomics Platform"/>
            <consortium name="The Broad Institute Genome Sequencing Center for Infectious Disease"/>
            <person name="Wu L."/>
            <person name="Ma J."/>
        </authorList>
    </citation>
    <scope>NUCLEOTIDE SEQUENCE [LARGE SCALE GENOMIC DNA]</scope>
    <source>
        <strain evidence="7">KCTC 62195</strain>
    </source>
</reference>
<dbReference type="Proteomes" id="UP001595457">
    <property type="component" value="Unassembled WGS sequence"/>
</dbReference>
<evidence type="ECO:0000256" key="1">
    <source>
        <dbReference type="ARBA" id="ARBA00009437"/>
    </source>
</evidence>
<comment type="caution">
    <text evidence="6">The sequence shown here is derived from an EMBL/GenBank/DDBJ whole genome shotgun (WGS) entry which is preliminary data.</text>
</comment>
<name>A0ABV7AND9_9GAMM</name>
<evidence type="ECO:0000259" key="5">
    <source>
        <dbReference type="PROSITE" id="PS50931"/>
    </source>
</evidence>
<proteinExistence type="inferred from homology"/>
<dbReference type="PANTHER" id="PTHR30419">
    <property type="entry name" value="HTH-TYPE TRANSCRIPTIONAL REGULATOR YBHD"/>
    <property type="match status" value="1"/>
</dbReference>
<keyword evidence="7" id="KW-1185">Reference proteome</keyword>
<dbReference type="SUPFAM" id="SSF46785">
    <property type="entry name" value="Winged helix' DNA-binding domain"/>
    <property type="match status" value="1"/>
</dbReference>
<dbReference type="Gene3D" id="1.10.10.10">
    <property type="entry name" value="Winged helix-like DNA-binding domain superfamily/Winged helix DNA-binding domain"/>
    <property type="match status" value="1"/>
</dbReference>
<dbReference type="Pfam" id="PF03466">
    <property type="entry name" value="LysR_substrate"/>
    <property type="match status" value="1"/>
</dbReference>
<dbReference type="Gene3D" id="3.40.190.10">
    <property type="entry name" value="Periplasmic binding protein-like II"/>
    <property type="match status" value="2"/>
</dbReference>
<keyword evidence="2" id="KW-0805">Transcription regulation</keyword>
<dbReference type="InterPro" id="IPR000847">
    <property type="entry name" value="LysR_HTH_N"/>
</dbReference>
<dbReference type="SUPFAM" id="SSF53850">
    <property type="entry name" value="Periplasmic binding protein-like II"/>
    <property type="match status" value="1"/>
</dbReference>
<evidence type="ECO:0000256" key="4">
    <source>
        <dbReference type="ARBA" id="ARBA00023163"/>
    </source>
</evidence>
<organism evidence="6 7">
    <name type="scientific">Azotobacter bryophylli</name>
    <dbReference type="NCBI Taxonomy" id="1986537"/>
    <lineage>
        <taxon>Bacteria</taxon>
        <taxon>Pseudomonadati</taxon>
        <taxon>Pseudomonadota</taxon>
        <taxon>Gammaproteobacteria</taxon>
        <taxon>Pseudomonadales</taxon>
        <taxon>Pseudomonadaceae</taxon>
        <taxon>Azotobacter</taxon>
    </lineage>
</organism>
<dbReference type="InterPro" id="IPR005119">
    <property type="entry name" value="LysR_subst-bd"/>
</dbReference>
<dbReference type="InterPro" id="IPR050950">
    <property type="entry name" value="HTH-type_LysR_regulators"/>
</dbReference>
<dbReference type="NCBIfam" id="TIGR02424">
    <property type="entry name" value="TF_pcaQ"/>
    <property type="match status" value="1"/>
</dbReference>
<keyword evidence="4" id="KW-0804">Transcription</keyword>
<dbReference type="InterPro" id="IPR036390">
    <property type="entry name" value="WH_DNA-bd_sf"/>
</dbReference>
<feature type="domain" description="HTH lysR-type" evidence="5">
    <location>
        <begin position="7"/>
        <end position="64"/>
    </location>
</feature>
<evidence type="ECO:0000313" key="6">
    <source>
        <dbReference type="EMBL" id="MFC2970973.1"/>
    </source>
</evidence>
<evidence type="ECO:0000256" key="2">
    <source>
        <dbReference type="ARBA" id="ARBA00023015"/>
    </source>
</evidence>
<comment type="similarity">
    <text evidence="1">Belongs to the LysR transcriptional regulatory family.</text>
</comment>
<evidence type="ECO:0000256" key="3">
    <source>
        <dbReference type="ARBA" id="ARBA00023125"/>
    </source>
</evidence>
<accession>A0ABV7AND9</accession>
<protein>
    <submittedName>
        <fullName evidence="6">Pca operon transcription factor PcaQ</fullName>
    </submittedName>
</protein>
<dbReference type="InterPro" id="IPR012787">
    <property type="entry name" value="TF_PcaQ"/>
</dbReference>
<dbReference type="PROSITE" id="PS50931">
    <property type="entry name" value="HTH_LYSR"/>
    <property type="match status" value="1"/>
</dbReference>
<keyword evidence="3" id="KW-0238">DNA-binding</keyword>
<dbReference type="RefSeq" id="WP_377812545.1">
    <property type="nucleotide sequence ID" value="NZ_JBHRSJ010000001.1"/>
</dbReference>
<dbReference type="PANTHER" id="PTHR30419:SF8">
    <property type="entry name" value="NITROGEN ASSIMILATION TRANSCRIPTIONAL ACTIVATOR-RELATED"/>
    <property type="match status" value="1"/>
</dbReference>
<gene>
    <name evidence="6" type="primary">pcaQ</name>
    <name evidence="6" type="ORF">ACFOJE_01920</name>
</gene>
<dbReference type="Pfam" id="PF00126">
    <property type="entry name" value="HTH_1"/>
    <property type="match status" value="1"/>
</dbReference>
<dbReference type="InterPro" id="IPR036388">
    <property type="entry name" value="WH-like_DNA-bd_sf"/>
</dbReference>
<sequence>MLVDNRIKFRHLVGFLEVARLRSFAKAADAIAVSQPAISKTLKELEEILGSRLFERGKSGVVLTSAGVAFLRYAGPCVQALRDGVNTLRGDDRAGGLVRVGVLSTVESQVVPEVVLRLHRQHPALVVSVATGPSAHLLAQLRVGELDLVVGRMTDSPEIRGMTFEHLYSESMALVVRPGHPLLGIAPDERGALADYPLVLPLAGTTIRQHADSFFVQAGIPQPLQRLETLSPALSRRYVLCSDALWLAPLDAVRLDIRAGELVELELGIREPGGSIGFCFNSALPLPLAAQWFCEELRQVAGELGASSIT</sequence>